<protein>
    <submittedName>
        <fullName evidence="8">Phage integrase family protein</fullName>
    </submittedName>
</protein>
<evidence type="ECO:0000256" key="4">
    <source>
        <dbReference type="ARBA" id="ARBA00023172"/>
    </source>
</evidence>
<gene>
    <name evidence="8" type="ORF">CEV32_1323</name>
</gene>
<dbReference type="AlphaFoldDB" id="A0A256FAN8"/>
<dbReference type="Pfam" id="PF02899">
    <property type="entry name" value="Phage_int_SAM_1"/>
    <property type="match status" value="1"/>
</dbReference>
<dbReference type="PANTHER" id="PTHR30349">
    <property type="entry name" value="PHAGE INTEGRASE-RELATED"/>
    <property type="match status" value="1"/>
</dbReference>
<feature type="domain" description="Core-binding (CB)" evidence="7">
    <location>
        <begin position="159"/>
        <end position="253"/>
    </location>
</feature>
<dbReference type="Proteomes" id="UP000216345">
    <property type="component" value="Unassembled WGS sequence"/>
</dbReference>
<dbReference type="SUPFAM" id="SSF56349">
    <property type="entry name" value="DNA breaking-rejoining enzymes"/>
    <property type="match status" value="1"/>
</dbReference>
<dbReference type="Gene3D" id="1.10.150.130">
    <property type="match status" value="1"/>
</dbReference>
<evidence type="ECO:0000313" key="8">
    <source>
        <dbReference type="EMBL" id="OYR11790.1"/>
    </source>
</evidence>
<dbReference type="InterPro" id="IPR004107">
    <property type="entry name" value="Integrase_SAM-like_N"/>
</dbReference>
<comment type="caution">
    <text evidence="8">The sequence shown here is derived from an EMBL/GenBank/DDBJ whole genome shotgun (WGS) entry which is preliminary data.</text>
</comment>
<dbReference type="RefSeq" id="WP_094578018.1">
    <property type="nucleotide sequence ID" value="NZ_JBHEEL010000013.1"/>
</dbReference>
<evidence type="ECO:0000256" key="3">
    <source>
        <dbReference type="ARBA" id="ARBA00023125"/>
    </source>
</evidence>
<evidence type="ECO:0000256" key="1">
    <source>
        <dbReference type="ARBA" id="ARBA00008857"/>
    </source>
</evidence>
<dbReference type="OrthoDB" id="7354488at2"/>
<accession>A0A256FAN8</accession>
<dbReference type="PROSITE" id="PS51900">
    <property type="entry name" value="CB"/>
    <property type="match status" value="1"/>
</dbReference>
<keyword evidence="9" id="KW-1185">Reference proteome</keyword>
<comment type="similarity">
    <text evidence="1">Belongs to the 'phage' integrase family.</text>
</comment>
<dbReference type="GO" id="GO:0003677">
    <property type="term" value="F:DNA binding"/>
    <property type="evidence" value="ECO:0007669"/>
    <property type="project" value="UniProtKB-UniRule"/>
</dbReference>
<evidence type="ECO:0000256" key="5">
    <source>
        <dbReference type="PROSITE-ProRule" id="PRU01248"/>
    </source>
</evidence>
<dbReference type="CDD" id="cd00397">
    <property type="entry name" value="DNA_BRE_C"/>
    <property type="match status" value="1"/>
</dbReference>
<dbReference type="InterPro" id="IPR013762">
    <property type="entry name" value="Integrase-like_cat_sf"/>
</dbReference>
<dbReference type="InterPro" id="IPR050090">
    <property type="entry name" value="Tyrosine_recombinase_XerCD"/>
</dbReference>
<evidence type="ECO:0000259" key="7">
    <source>
        <dbReference type="PROSITE" id="PS51900"/>
    </source>
</evidence>
<evidence type="ECO:0000256" key="2">
    <source>
        <dbReference type="ARBA" id="ARBA00022908"/>
    </source>
</evidence>
<dbReference type="GO" id="GO:0015074">
    <property type="term" value="P:DNA integration"/>
    <property type="evidence" value="ECO:0007669"/>
    <property type="project" value="UniProtKB-KW"/>
</dbReference>
<keyword evidence="2" id="KW-0229">DNA integration</keyword>
<dbReference type="Pfam" id="PF00589">
    <property type="entry name" value="Phage_integrase"/>
    <property type="match status" value="1"/>
</dbReference>
<dbReference type="InterPro" id="IPR011010">
    <property type="entry name" value="DNA_brk_join_enz"/>
</dbReference>
<dbReference type="PROSITE" id="PS51898">
    <property type="entry name" value="TYR_RECOMBINASE"/>
    <property type="match status" value="1"/>
</dbReference>
<evidence type="ECO:0000313" key="9">
    <source>
        <dbReference type="Proteomes" id="UP000216345"/>
    </source>
</evidence>
<keyword evidence="4" id="KW-0233">DNA recombination</keyword>
<dbReference type="GO" id="GO:0006310">
    <property type="term" value="P:DNA recombination"/>
    <property type="evidence" value="ECO:0007669"/>
    <property type="project" value="UniProtKB-KW"/>
</dbReference>
<proteinExistence type="inferred from homology"/>
<evidence type="ECO:0000259" key="6">
    <source>
        <dbReference type="PROSITE" id="PS51898"/>
    </source>
</evidence>
<name>A0A256FAN8_9HYPH</name>
<dbReference type="InterPro" id="IPR010998">
    <property type="entry name" value="Integrase_recombinase_N"/>
</dbReference>
<dbReference type="InterPro" id="IPR044068">
    <property type="entry name" value="CB"/>
</dbReference>
<reference evidence="8 9" key="1">
    <citation type="submission" date="2017-07" db="EMBL/GenBank/DDBJ databases">
        <title>Phylogenetic study on the rhizospheric bacterium Ochrobactrum sp. A44.</title>
        <authorList>
            <person name="Krzyzanowska D.M."/>
            <person name="Ossowicki A."/>
            <person name="Rajewska M."/>
            <person name="Maciag T."/>
            <person name="Kaczynski Z."/>
            <person name="Czerwicka M."/>
            <person name="Jafra S."/>
        </authorList>
    </citation>
    <scope>NUCLEOTIDE SEQUENCE [LARGE SCALE GENOMIC DNA]</scope>
    <source>
        <strain evidence="8 9">PR17</strain>
    </source>
</reference>
<dbReference type="EMBL" id="NNRK01000031">
    <property type="protein sequence ID" value="OYR11790.1"/>
    <property type="molecule type" value="Genomic_DNA"/>
</dbReference>
<organism evidence="8 9">
    <name type="scientific">Brucella rhizosphaerae</name>
    <dbReference type="NCBI Taxonomy" id="571254"/>
    <lineage>
        <taxon>Bacteria</taxon>
        <taxon>Pseudomonadati</taxon>
        <taxon>Pseudomonadota</taxon>
        <taxon>Alphaproteobacteria</taxon>
        <taxon>Hyphomicrobiales</taxon>
        <taxon>Brucellaceae</taxon>
        <taxon>Brucella/Ochrobactrum group</taxon>
        <taxon>Brucella</taxon>
    </lineage>
</organism>
<dbReference type="InterPro" id="IPR002104">
    <property type="entry name" value="Integrase_catalytic"/>
</dbReference>
<feature type="domain" description="Tyr recombinase" evidence="6">
    <location>
        <begin position="282"/>
        <end position="496"/>
    </location>
</feature>
<keyword evidence="3 5" id="KW-0238">DNA-binding</keyword>
<dbReference type="Gene3D" id="1.10.443.10">
    <property type="entry name" value="Intergrase catalytic core"/>
    <property type="match status" value="1"/>
</dbReference>
<sequence>MSRRHDPTKARRHWVYTREQVCQSFDIGESTITNWIKRGLKPVDEKRPQLFAGYELRRFVTITRWPFGRSPENGRIFCSFCNKFMALVHGSINALPKGITCYEVTGNCLDCHNMLQASIRSSGLPEIYAASTNTPKDSSDVLYDGVPGNIGRSGSPVPPETNSFNIRWLYLYTVYLENHQNLDVRTVDEHLRSLARLSAFLNHKPFGKIAIDDCRKFKEELRGRRLLMGRGALSSSTVSHTLDRCRAFFDWLQRQLDVDIHPDLAGYFSLSRRERAVEASTVKGTSLTFDQALCIFTAMTRANPVELRNRAIVAMFIVTGIRIAALVTLRGKHVNIRTRWINQDPREVDTKLGKYIRTYCLDLGSGLLEALDAWADWRGANGFDHDAPFFLPDRYIQANALGFGYRGNQTEPAQCWKSEDSVQRIIKEAAQAAEVLSGNISSHDFRKVLHPFLTKRGNMTIEDEVALQLNLGHTPQEIIRKHYSSMQDSEREEVLDDLCRRALTSRSELDLYLAFERKEIVESDQDFRRAKEIFHRNARI</sequence>
<dbReference type="PANTHER" id="PTHR30349:SF41">
    <property type="entry name" value="INTEGRASE_RECOMBINASE PROTEIN MJ0367-RELATED"/>
    <property type="match status" value="1"/>
</dbReference>